<comment type="caution">
    <text evidence="4">The sequence shown here is derived from an EMBL/GenBank/DDBJ whole genome shotgun (WGS) entry which is preliminary data.</text>
</comment>
<organism evidence="4 5">
    <name type="scientific">Sporichthya brevicatena</name>
    <dbReference type="NCBI Taxonomy" id="171442"/>
    <lineage>
        <taxon>Bacteria</taxon>
        <taxon>Bacillati</taxon>
        <taxon>Actinomycetota</taxon>
        <taxon>Actinomycetes</taxon>
        <taxon>Sporichthyales</taxon>
        <taxon>Sporichthyaceae</taxon>
        <taxon>Sporichthya</taxon>
    </lineage>
</organism>
<keyword evidence="3" id="KW-0560">Oxidoreductase</keyword>
<accession>A0ABN1G893</accession>
<dbReference type="Pfam" id="PF03060">
    <property type="entry name" value="NMO"/>
    <property type="match status" value="1"/>
</dbReference>
<keyword evidence="4" id="KW-0503">Monooxygenase</keyword>
<dbReference type="GO" id="GO:0004497">
    <property type="term" value="F:monooxygenase activity"/>
    <property type="evidence" value="ECO:0007669"/>
    <property type="project" value="UniProtKB-KW"/>
</dbReference>
<evidence type="ECO:0000256" key="1">
    <source>
        <dbReference type="ARBA" id="ARBA00022630"/>
    </source>
</evidence>
<evidence type="ECO:0000313" key="4">
    <source>
        <dbReference type="EMBL" id="GAA0606102.1"/>
    </source>
</evidence>
<proteinExistence type="predicted"/>
<name>A0ABN1G893_9ACTN</name>
<dbReference type="Proteomes" id="UP001500957">
    <property type="component" value="Unassembled WGS sequence"/>
</dbReference>
<dbReference type="InterPro" id="IPR013785">
    <property type="entry name" value="Aldolase_TIM"/>
</dbReference>
<dbReference type="EMBL" id="BAAAHE010000005">
    <property type="protein sequence ID" value="GAA0606102.1"/>
    <property type="molecule type" value="Genomic_DNA"/>
</dbReference>
<dbReference type="SUPFAM" id="SSF51412">
    <property type="entry name" value="Inosine monophosphate dehydrogenase (IMPDH)"/>
    <property type="match status" value="1"/>
</dbReference>
<dbReference type="Gene3D" id="3.20.20.70">
    <property type="entry name" value="Aldolase class I"/>
    <property type="match status" value="1"/>
</dbReference>
<dbReference type="InterPro" id="IPR004136">
    <property type="entry name" value="NMO"/>
</dbReference>
<keyword evidence="1" id="KW-0285">Flavoprotein</keyword>
<dbReference type="CDD" id="cd04730">
    <property type="entry name" value="NPD_like"/>
    <property type="match status" value="1"/>
</dbReference>
<evidence type="ECO:0000256" key="3">
    <source>
        <dbReference type="ARBA" id="ARBA00023002"/>
    </source>
</evidence>
<evidence type="ECO:0000313" key="5">
    <source>
        <dbReference type="Proteomes" id="UP001500957"/>
    </source>
</evidence>
<keyword evidence="5" id="KW-1185">Reference proteome</keyword>
<dbReference type="PANTHER" id="PTHR32332:SF20">
    <property type="entry name" value="2-NITROPROPANE DIOXYGENASE-LIKE PROTEIN"/>
    <property type="match status" value="1"/>
</dbReference>
<evidence type="ECO:0000256" key="2">
    <source>
        <dbReference type="ARBA" id="ARBA00022643"/>
    </source>
</evidence>
<sequence>MALSTRFTDLFGVEHPIVCGGMTRVGTPELIAAVANAGALGFMPAHNSPTPEDLVKDIARVRDLTDQPFGVNFTILPARQPPPWEEYMRATVESGVQAIETAGQNPEPYLPLFKEAGVKVLHKCTSVRHSLKAERIGVDAVSIDGFEAAGHPGEDDVPGLVLIPALADKIGIPFIASGGFADGRGLAAALALGAQGISMGTRFMCTVEAPIHENVKNQIVANDERSTNLIFRQLRNTGRYAKNGVTDEIVRILNEGGTFEDVAHLASGEKGAVVLQTGDLEAGVWCAGQTQGLISDIPTVADVVTRIVAEAESALDRVAALRR</sequence>
<dbReference type="PANTHER" id="PTHR32332">
    <property type="entry name" value="2-NITROPROPANE DIOXYGENASE"/>
    <property type="match status" value="1"/>
</dbReference>
<reference evidence="4 5" key="1">
    <citation type="journal article" date="2019" name="Int. J. Syst. Evol. Microbiol.">
        <title>The Global Catalogue of Microorganisms (GCM) 10K type strain sequencing project: providing services to taxonomists for standard genome sequencing and annotation.</title>
        <authorList>
            <consortium name="The Broad Institute Genomics Platform"/>
            <consortium name="The Broad Institute Genome Sequencing Center for Infectious Disease"/>
            <person name="Wu L."/>
            <person name="Ma J."/>
        </authorList>
    </citation>
    <scope>NUCLEOTIDE SEQUENCE [LARGE SCALE GENOMIC DNA]</scope>
    <source>
        <strain evidence="4 5">JCM 10671</strain>
    </source>
</reference>
<protein>
    <submittedName>
        <fullName evidence="4">Nitronate monooxygenase family protein</fullName>
    </submittedName>
</protein>
<gene>
    <name evidence="4" type="ORF">GCM10009547_05060</name>
</gene>
<keyword evidence="2" id="KW-0288">FMN</keyword>